<comment type="caution">
    <text evidence="1">The sequence shown here is derived from an EMBL/GenBank/DDBJ whole genome shotgun (WGS) entry which is preliminary data.</text>
</comment>
<keyword evidence="2" id="KW-1185">Reference proteome</keyword>
<proteinExistence type="predicted"/>
<reference evidence="1 2" key="1">
    <citation type="submission" date="2023-01" db="EMBL/GenBank/DDBJ databases">
        <authorList>
            <person name="Whitehead M."/>
        </authorList>
    </citation>
    <scope>NUCLEOTIDE SEQUENCE [LARGE SCALE GENOMIC DNA]</scope>
</reference>
<organism evidence="1 2">
    <name type="scientific">Macrosiphum euphorbiae</name>
    <name type="common">potato aphid</name>
    <dbReference type="NCBI Taxonomy" id="13131"/>
    <lineage>
        <taxon>Eukaryota</taxon>
        <taxon>Metazoa</taxon>
        <taxon>Ecdysozoa</taxon>
        <taxon>Arthropoda</taxon>
        <taxon>Hexapoda</taxon>
        <taxon>Insecta</taxon>
        <taxon>Pterygota</taxon>
        <taxon>Neoptera</taxon>
        <taxon>Paraneoptera</taxon>
        <taxon>Hemiptera</taxon>
        <taxon>Sternorrhyncha</taxon>
        <taxon>Aphidomorpha</taxon>
        <taxon>Aphidoidea</taxon>
        <taxon>Aphididae</taxon>
        <taxon>Macrosiphini</taxon>
        <taxon>Macrosiphum</taxon>
    </lineage>
</organism>
<dbReference type="Proteomes" id="UP001160148">
    <property type="component" value="Unassembled WGS sequence"/>
</dbReference>
<sequence length="94" mass="11133">MAIVAHEISKKKKNRKTWVKKWIEQRSEQSNVTLVSTKGFKKKNPDDFKNYLRMDDTDFTNLLELVAHRLKKQDTVMRKSISPAERLIATLRFL</sequence>
<evidence type="ECO:0000313" key="2">
    <source>
        <dbReference type="Proteomes" id="UP001160148"/>
    </source>
</evidence>
<dbReference type="EMBL" id="CARXXK010001463">
    <property type="protein sequence ID" value="CAI6376281.1"/>
    <property type="molecule type" value="Genomic_DNA"/>
</dbReference>
<evidence type="ECO:0000313" key="1">
    <source>
        <dbReference type="EMBL" id="CAI6376281.1"/>
    </source>
</evidence>
<accession>A0AAV0Y9Z4</accession>
<gene>
    <name evidence="1" type="ORF">MEUPH1_LOCUS29669</name>
</gene>
<protein>
    <submittedName>
        <fullName evidence="1">Uncharacterized protein</fullName>
    </submittedName>
</protein>
<dbReference type="AlphaFoldDB" id="A0AAV0Y9Z4"/>
<name>A0AAV0Y9Z4_9HEMI</name>